<keyword evidence="1" id="KW-0812">Transmembrane</keyword>
<protein>
    <submittedName>
        <fullName evidence="2">DoxX-like protein</fullName>
    </submittedName>
</protein>
<evidence type="ECO:0000313" key="2">
    <source>
        <dbReference type="EMBL" id="RKT01150.1"/>
    </source>
</evidence>
<feature type="transmembrane region" description="Helical" evidence="1">
    <location>
        <begin position="94"/>
        <end position="114"/>
    </location>
</feature>
<proteinExistence type="predicted"/>
<dbReference type="RefSeq" id="WP_121460087.1">
    <property type="nucleotide sequence ID" value="NZ_RBXB01000001.1"/>
</dbReference>
<feature type="transmembrane region" description="Helical" evidence="1">
    <location>
        <begin position="160"/>
        <end position="177"/>
    </location>
</feature>
<keyword evidence="1" id="KW-1133">Transmembrane helix</keyword>
<dbReference type="OrthoDB" id="5524812at2"/>
<dbReference type="Proteomes" id="UP000272428">
    <property type="component" value="Unassembled WGS sequence"/>
</dbReference>
<sequence>MITKLCMIPKERYWEYFILVARFLLSITFLNYGYSKLTESGQFGISPAEMATPIKDLSLFRVMWYLFDHDPIKTVIGVLQIITGILLLFNRTAILGIMFFIPIAANILLMDISFMPESLAMGFAKRFAFYFFLCFLILWNDRERVKVIWNAIIKKFSFKLRFPVILYLMVPVFALMLEFSSAIPQVIYGLITEPDETFEILKKTFRVLVDAFKGI</sequence>
<feature type="transmembrane region" description="Helical" evidence="1">
    <location>
        <begin position="120"/>
        <end position="139"/>
    </location>
</feature>
<feature type="transmembrane region" description="Helical" evidence="1">
    <location>
        <begin position="12"/>
        <end position="34"/>
    </location>
</feature>
<gene>
    <name evidence="2" type="ORF">BCF58_0365</name>
</gene>
<evidence type="ECO:0000313" key="3">
    <source>
        <dbReference type="Proteomes" id="UP000272428"/>
    </source>
</evidence>
<feature type="transmembrane region" description="Helical" evidence="1">
    <location>
        <begin position="71"/>
        <end position="89"/>
    </location>
</feature>
<organism evidence="2 3">
    <name type="scientific">Chryseobacterium defluvii</name>
    <dbReference type="NCBI Taxonomy" id="160396"/>
    <lineage>
        <taxon>Bacteria</taxon>
        <taxon>Pseudomonadati</taxon>
        <taxon>Bacteroidota</taxon>
        <taxon>Flavobacteriia</taxon>
        <taxon>Flavobacteriales</taxon>
        <taxon>Weeksellaceae</taxon>
        <taxon>Chryseobacterium group</taxon>
        <taxon>Chryseobacterium</taxon>
    </lineage>
</organism>
<evidence type="ECO:0000256" key="1">
    <source>
        <dbReference type="SAM" id="Phobius"/>
    </source>
</evidence>
<keyword evidence="1" id="KW-0472">Membrane</keyword>
<reference evidence="2 3" key="1">
    <citation type="submission" date="2018-10" db="EMBL/GenBank/DDBJ databases">
        <title>Genomic Encyclopedia of Archaeal and Bacterial Type Strains, Phase II (KMG-II): from individual species to whole genera.</title>
        <authorList>
            <person name="Goeker M."/>
        </authorList>
    </citation>
    <scope>NUCLEOTIDE SEQUENCE [LARGE SCALE GENOMIC DNA]</scope>
    <source>
        <strain evidence="2 3">DSM 14219</strain>
    </source>
</reference>
<dbReference type="AlphaFoldDB" id="A0A495SP00"/>
<accession>A0A495SP00</accession>
<keyword evidence="3" id="KW-1185">Reference proteome</keyword>
<dbReference type="EMBL" id="RBXB01000001">
    <property type="protein sequence ID" value="RKT01150.1"/>
    <property type="molecule type" value="Genomic_DNA"/>
</dbReference>
<comment type="caution">
    <text evidence="2">The sequence shown here is derived from an EMBL/GenBank/DDBJ whole genome shotgun (WGS) entry which is preliminary data.</text>
</comment>
<name>A0A495SP00_9FLAO</name>